<dbReference type="CDD" id="cd03230">
    <property type="entry name" value="ABC_DR_subfamily_A"/>
    <property type="match status" value="1"/>
</dbReference>
<dbReference type="GO" id="GO:0005524">
    <property type="term" value="F:ATP binding"/>
    <property type="evidence" value="ECO:0007669"/>
    <property type="project" value="UniProtKB-KW"/>
</dbReference>
<dbReference type="GO" id="GO:0016887">
    <property type="term" value="F:ATP hydrolysis activity"/>
    <property type="evidence" value="ECO:0007669"/>
    <property type="project" value="InterPro"/>
</dbReference>
<feature type="domain" description="ABC transporter" evidence="5">
    <location>
        <begin position="6"/>
        <end position="231"/>
    </location>
</feature>
<dbReference type="PANTHER" id="PTHR42711">
    <property type="entry name" value="ABC TRANSPORTER ATP-BINDING PROTEIN"/>
    <property type="match status" value="1"/>
</dbReference>
<accession>A0A0W8E6L7</accession>
<dbReference type="EMBL" id="LNQE01001858">
    <property type="protein sequence ID" value="KUG04105.1"/>
    <property type="molecule type" value="Genomic_DNA"/>
</dbReference>
<proteinExistence type="inferred from homology"/>
<gene>
    <name evidence="6" type="ORF">ASZ90_018467</name>
</gene>
<keyword evidence="2" id="KW-0813">Transport</keyword>
<dbReference type="SUPFAM" id="SSF52540">
    <property type="entry name" value="P-loop containing nucleoside triphosphate hydrolases"/>
    <property type="match status" value="1"/>
</dbReference>
<protein>
    <submittedName>
        <fullName evidence="6">Abc transporter, atp-binding protein</fullName>
    </submittedName>
</protein>
<dbReference type="SMART" id="SM00382">
    <property type="entry name" value="AAA"/>
    <property type="match status" value="1"/>
</dbReference>
<evidence type="ECO:0000256" key="3">
    <source>
        <dbReference type="ARBA" id="ARBA00022741"/>
    </source>
</evidence>
<dbReference type="PROSITE" id="PS00211">
    <property type="entry name" value="ABC_TRANSPORTER_1"/>
    <property type="match status" value="1"/>
</dbReference>
<dbReference type="PANTHER" id="PTHR42711:SF5">
    <property type="entry name" value="ABC TRANSPORTER ATP-BINDING PROTEIN NATA"/>
    <property type="match status" value="1"/>
</dbReference>
<dbReference type="InterPro" id="IPR003439">
    <property type="entry name" value="ABC_transporter-like_ATP-bd"/>
</dbReference>
<dbReference type="InterPro" id="IPR017871">
    <property type="entry name" value="ABC_transporter-like_CS"/>
</dbReference>
<evidence type="ECO:0000259" key="5">
    <source>
        <dbReference type="PROSITE" id="PS50893"/>
    </source>
</evidence>
<organism evidence="6">
    <name type="scientific">hydrocarbon metagenome</name>
    <dbReference type="NCBI Taxonomy" id="938273"/>
    <lineage>
        <taxon>unclassified sequences</taxon>
        <taxon>metagenomes</taxon>
        <taxon>ecological metagenomes</taxon>
    </lineage>
</organism>
<dbReference type="InterPro" id="IPR050763">
    <property type="entry name" value="ABC_transporter_ATP-binding"/>
</dbReference>
<name>A0A0W8E6L7_9ZZZZ</name>
<evidence type="ECO:0000256" key="1">
    <source>
        <dbReference type="ARBA" id="ARBA00005417"/>
    </source>
</evidence>
<dbReference type="Pfam" id="PF00005">
    <property type="entry name" value="ABC_tran"/>
    <property type="match status" value="1"/>
</dbReference>
<dbReference type="AlphaFoldDB" id="A0A0W8E6L7"/>
<dbReference type="PROSITE" id="PS50893">
    <property type="entry name" value="ABC_TRANSPORTER_2"/>
    <property type="match status" value="1"/>
</dbReference>
<dbReference type="Gene3D" id="3.40.50.300">
    <property type="entry name" value="P-loop containing nucleotide triphosphate hydrolases"/>
    <property type="match status" value="1"/>
</dbReference>
<comment type="caution">
    <text evidence="6">The sequence shown here is derived from an EMBL/GenBank/DDBJ whole genome shotgun (WGS) entry which is preliminary data.</text>
</comment>
<keyword evidence="3" id="KW-0547">Nucleotide-binding</keyword>
<sequence length="293" mass="33219">MNKNVIEINNLSKFYGKHRGIEDVSFNVEEADIFGFIGPNGAGKTTTIRTLLALIHPTSGSATIFGKDCIKEAHQIAKEVGYLPSETFYYEKMKVKELLKYSADLYQKDCDARISELVERMKLDVNRKITDLSFGNKKKVGIVAALSHSPRLIILDEPTSGLDPLMKQEFFAILKEENQKGVTILFSSHVLSEIQKICHKVAIIKEGRIIDIQKIIELRKYGYKKVELTAKESIPEGYFKMDNIADYQQTGNSASFIFGGDVAAIVEMIYQLEVSDVFIEEPSLEEIFLHYYR</sequence>
<dbReference type="InterPro" id="IPR003593">
    <property type="entry name" value="AAA+_ATPase"/>
</dbReference>
<comment type="similarity">
    <text evidence="1">Belongs to the ABC transporter superfamily.</text>
</comment>
<evidence type="ECO:0000313" key="6">
    <source>
        <dbReference type="EMBL" id="KUG04105.1"/>
    </source>
</evidence>
<reference evidence="6" key="1">
    <citation type="journal article" date="2015" name="Proc. Natl. Acad. Sci. U.S.A.">
        <title>Networks of energetic and metabolic interactions define dynamics in microbial communities.</title>
        <authorList>
            <person name="Embree M."/>
            <person name="Liu J.K."/>
            <person name="Al-Bassam M.M."/>
            <person name="Zengler K."/>
        </authorList>
    </citation>
    <scope>NUCLEOTIDE SEQUENCE</scope>
</reference>
<evidence type="ECO:0000256" key="4">
    <source>
        <dbReference type="ARBA" id="ARBA00022840"/>
    </source>
</evidence>
<keyword evidence="4 6" id="KW-0067">ATP-binding</keyword>
<dbReference type="InterPro" id="IPR027417">
    <property type="entry name" value="P-loop_NTPase"/>
</dbReference>
<evidence type="ECO:0000256" key="2">
    <source>
        <dbReference type="ARBA" id="ARBA00022448"/>
    </source>
</evidence>